<feature type="domain" description="RagB/SusD" evidence="6">
    <location>
        <begin position="284"/>
        <end position="569"/>
    </location>
</feature>
<keyword evidence="4" id="KW-0472">Membrane</keyword>
<evidence type="ECO:0000256" key="5">
    <source>
        <dbReference type="ARBA" id="ARBA00023237"/>
    </source>
</evidence>
<keyword evidence="5" id="KW-0998">Cell outer membrane</keyword>
<feature type="domain" description="SusD-like N-terminal" evidence="7">
    <location>
        <begin position="37"/>
        <end position="221"/>
    </location>
</feature>
<dbReference type="InterPro" id="IPR012944">
    <property type="entry name" value="SusD_RagB_dom"/>
</dbReference>
<dbReference type="Gene3D" id="1.25.40.390">
    <property type="match status" value="1"/>
</dbReference>
<dbReference type="Proteomes" id="UP000644010">
    <property type="component" value="Unassembled WGS sequence"/>
</dbReference>
<evidence type="ECO:0000256" key="1">
    <source>
        <dbReference type="ARBA" id="ARBA00004442"/>
    </source>
</evidence>
<evidence type="ECO:0000259" key="7">
    <source>
        <dbReference type="Pfam" id="PF14322"/>
    </source>
</evidence>
<dbReference type="Pfam" id="PF14322">
    <property type="entry name" value="SusD-like_3"/>
    <property type="match status" value="1"/>
</dbReference>
<keyword evidence="3" id="KW-0732">Signal</keyword>
<gene>
    <name evidence="8" type="ORF">H8S77_24585</name>
</gene>
<evidence type="ECO:0000256" key="4">
    <source>
        <dbReference type="ARBA" id="ARBA00023136"/>
    </source>
</evidence>
<comment type="subcellular location">
    <subcellularLocation>
        <location evidence="1">Cell outer membrane</location>
    </subcellularLocation>
</comment>
<dbReference type="InterPro" id="IPR011990">
    <property type="entry name" value="TPR-like_helical_dom_sf"/>
</dbReference>
<reference evidence="8 9" key="1">
    <citation type="submission" date="2020-08" db="EMBL/GenBank/DDBJ databases">
        <title>Genome public.</title>
        <authorList>
            <person name="Liu C."/>
            <person name="Sun Q."/>
        </authorList>
    </citation>
    <scope>NUCLEOTIDE SEQUENCE [LARGE SCALE GENOMIC DNA]</scope>
    <source>
        <strain evidence="8 9">BX2</strain>
    </source>
</reference>
<dbReference type="Pfam" id="PF07980">
    <property type="entry name" value="SusD_RagB"/>
    <property type="match status" value="1"/>
</dbReference>
<name>A0ABR7E8S4_9BACT</name>
<evidence type="ECO:0000313" key="9">
    <source>
        <dbReference type="Proteomes" id="UP000644010"/>
    </source>
</evidence>
<dbReference type="SUPFAM" id="SSF48452">
    <property type="entry name" value="TPR-like"/>
    <property type="match status" value="1"/>
</dbReference>
<keyword evidence="9" id="KW-1185">Reference proteome</keyword>
<proteinExistence type="inferred from homology"/>
<dbReference type="InterPro" id="IPR033985">
    <property type="entry name" value="SusD-like_N"/>
</dbReference>
<organism evidence="8 9">
    <name type="scientific">Parabacteroides segnis</name>
    <dbReference type="NCBI Taxonomy" id="2763058"/>
    <lineage>
        <taxon>Bacteria</taxon>
        <taxon>Pseudomonadati</taxon>
        <taxon>Bacteroidota</taxon>
        <taxon>Bacteroidia</taxon>
        <taxon>Bacteroidales</taxon>
        <taxon>Tannerellaceae</taxon>
        <taxon>Parabacteroides</taxon>
    </lineage>
</organism>
<evidence type="ECO:0000256" key="2">
    <source>
        <dbReference type="ARBA" id="ARBA00006275"/>
    </source>
</evidence>
<comment type="similarity">
    <text evidence="2">Belongs to the SusD family.</text>
</comment>
<accession>A0ABR7E8S4</accession>
<evidence type="ECO:0000256" key="3">
    <source>
        <dbReference type="ARBA" id="ARBA00022729"/>
    </source>
</evidence>
<protein>
    <submittedName>
        <fullName evidence="8">RagB/SusD family nutrient uptake outer membrane protein</fullName>
    </submittedName>
</protein>
<dbReference type="EMBL" id="JACOOI010000043">
    <property type="protein sequence ID" value="MBC5646058.1"/>
    <property type="molecule type" value="Genomic_DNA"/>
</dbReference>
<comment type="caution">
    <text evidence="8">The sequence shown here is derived from an EMBL/GenBank/DDBJ whole genome shotgun (WGS) entry which is preliminary data.</text>
</comment>
<dbReference type="RefSeq" id="WP_186961604.1">
    <property type="nucleotide sequence ID" value="NZ_JACOOI010000043.1"/>
</dbReference>
<evidence type="ECO:0000313" key="8">
    <source>
        <dbReference type="EMBL" id="MBC5646058.1"/>
    </source>
</evidence>
<sequence>MKKLYIIVLGAAALMMNGCDIERLPYGSYSAETIQKDKAEALDILLNGCYAQLRSATDVMHRTGEYPGDNIMKQNATTNNFSQYMSYKHTATNNHLPGVWSNGYKIIAQASNLIKMVEEGESAEVDQKIGEAYFMRGMMYFYLCRIFGRPYYQSPETNLAVPIVDIPDNLDGLVLPDRSTVKEVYAQAVADLRKGEELMTVYKSAIYASKYSAQALLAKMYAYMSGTYENPNKTYADSSYYYANEVIKSGKFQLLSRDVFMTYNQMTPDSKAQVETVFAVKRMDAEITNYNPVIGSMYANIQDVGWGEIYTSQKYLDLLNETGYNDWTSENFTDARAAFIHPQYTQKNGLPVRAFRFFHEVYDKNGTLTGYTYKQGEIAEQGTTLTTKIGEDTYTLTPVNAGNKKYSIEYNGKVYVGQDDYMMKLNNGYPMFYCYKCSLEDGIPQLHSPIVSRLAEMYLLCAEAAAKTGNYELARTNVNIVRERSLPGKGYASMDATNAKELIMKERQLELAYEADRGFDVYRVGDTMVRRYPGFYNTILEIEPTSPLVVQLIPQSEINAYPGTLTQNPLE</sequence>
<evidence type="ECO:0000259" key="6">
    <source>
        <dbReference type="Pfam" id="PF07980"/>
    </source>
</evidence>